<gene>
    <name evidence="1" type="ORF">CTM88_20025</name>
</gene>
<dbReference type="OrthoDB" id="9917035at2"/>
<comment type="caution">
    <text evidence="1">The sequence shown here is derived from an EMBL/GenBank/DDBJ whole genome shotgun (WGS) entry which is preliminary data.</text>
</comment>
<dbReference type="EMBL" id="PYMK01000034">
    <property type="protein sequence ID" value="PSU23055.1"/>
    <property type="molecule type" value="Genomic_DNA"/>
</dbReference>
<dbReference type="RefSeq" id="WP_065177084.1">
    <property type="nucleotide sequence ID" value="NZ_LZFA01000048.1"/>
</dbReference>
<proteinExistence type="predicted"/>
<evidence type="ECO:0000313" key="2">
    <source>
        <dbReference type="Proteomes" id="UP000240254"/>
    </source>
</evidence>
<organism evidence="1 2">
    <name type="scientific">Photobacterium aquimaris</name>
    <dbReference type="NCBI Taxonomy" id="512643"/>
    <lineage>
        <taxon>Bacteria</taxon>
        <taxon>Pseudomonadati</taxon>
        <taxon>Pseudomonadota</taxon>
        <taxon>Gammaproteobacteria</taxon>
        <taxon>Vibrionales</taxon>
        <taxon>Vibrionaceae</taxon>
        <taxon>Photobacterium</taxon>
    </lineage>
</organism>
<dbReference type="AlphaFoldDB" id="A0A2T3IET4"/>
<protein>
    <submittedName>
        <fullName evidence="1">Uncharacterized protein</fullName>
    </submittedName>
</protein>
<reference evidence="1 2" key="1">
    <citation type="submission" date="2018-03" db="EMBL/GenBank/DDBJ databases">
        <title>Whole genome sequencing of Histamine producing bacteria.</title>
        <authorList>
            <person name="Butler K."/>
        </authorList>
    </citation>
    <scope>NUCLEOTIDE SEQUENCE [LARGE SCALE GENOMIC DNA]</scope>
    <source>
        <strain evidence="1 2">BS2</strain>
    </source>
</reference>
<sequence length="83" mass="9341">MNDYKLKDSTKTTMHHILQDSATKRTNLSLRINEDLHAEYKSLADAYKKISGTSLPLGALADKLIADLNQICRNEVAMMIFNS</sequence>
<dbReference type="Proteomes" id="UP000240254">
    <property type="component" value="Unassembled WGS sequence"/>
</dbReference>
<evidence type="ECO:0000313" key="1">
    <source>
        <dbReference type="EMBL" id="PSU23055.1"/>
    </source>
</evidence>
<name>A0A2T3IET4_9GAMM</name>
<accession>A0A2T3IET4</accession>